<evidence type="ECO:0000313" key="2">
    <source>
        <dbReference type="Proteomes" id="UP000199415"/>
    </source>
</evidence>
<dbReference type="AlphaFoldDB" id="A0A1G7N8K3"/>
<name>A0A1G7N8K3_9PROT</name>
<evidence type="ECO:0000313" key="1">
    <source>
        <dbReference type="EMBL" id="SDF70271.1"/>
    </source>
</evidence>
<dbReference type="EMBL" id="FNCE01000002">
    <property type="protein sequence ID" value="SDF70271.1"/>
    <property type="molecule type" value="Genomic_DNA"/>
</dbReference>
<reference evidence="1 2" key="1">
    <citation type="submission" date="2016-10" db="EMBL/GenBank/DDBJ databases">
        <authorList>
            <person name="de Groot N.N."/>
        </authorList>
    </citation>
    <scope>NUCLEOTIDE SEQUENCE [LARGE SCALE GENOMIC DNA]</scope>
    <source>
        <strain evidence="1 2">DSM 25584</strain>
    </source>
</reference>
<accession>A0A1G7N8K3</accession>
<keyword evidence="2" id="KW-1185">Reference proteome</keyword>
<proteinExistence type="predicted"/>
<sequence length="155" mass="15937">MRYEAALLAVGLVVAPALTDAGERTVTVTKETCAQLVKHDPAADVAYEGGVDVHGNEVTPAELGGGHDLKLPKTITIPIEVELFETGTPSGEGEGSADGPAVPVEGAGFTADAEVGTVAVDLETGRASFNGRPITSRAQHELAERCQERFGTGTP</sequence>
<organism evidence="1 2">
    <name type="scientific">Limimonas halophila</name>
    <dbReference type="NCBI Taxonomy" id="1082479"/>
    <lineage>
        <taxon>Bacteria</taxon>
        <taxon>Pseudomonadati</taxon>
        <taxon>Pseudomonadota</taxon>
        <taxon>Alphaproteobacteria</taxon>
        <taxon>Rhodospirillales</taxon>
        <taxon>Rhodovibrionaceae</taxon>
        <taxon>Limimonas</taxon>
    </lineage>
</organism>
<dbReference type="STRING" id="1082479.SAMN05216241_10263"/>
<protein>
    <submittedName>
        <fullName evidence="1">Uncharacterized protein</fullName>
    </submittedName>
</protein>
<gene>
    <name evidence="1" type="ORF">SAMN05216241_10263</name>
</gene>
<dbReference type="Proteomes" id="UP000199415">
    <property type="component" value="Unassembled WGS sequence"/>
</dbReference>